<evidence type="ECO:0000256" key="8">
    <source>
        <dbReference type="ARBA" id="ARBA00037539"/>
    </source>
</evidence>
<dbReference type="InterPro" id="IPR013088">
    <property type="entry name" value="Znf_NHR/GATA"/>
</dbReference>
<evidence type="ECO:0000313" key="12">
    <source>
        <dbReference type="Proteomes" id="UP001396334"/>
    </source>
</evidence>
<evidence type="ECO:0000256" key="6">
    <source>
        <dbReference type="ARBA" id="ARBA00023163"/>
    </source>
</evidence>
<dbReference type="InterPro" id="IPR000679">
    <property type="entry name" value="Znf_GATA"/>
</dbReference>
<protein>
    <recommendedName>
        <fullName evidence="10">GATA-type domain-containing protein</fullName>
    </recommendedName>
</protein>
<dbReference type="CDD" id="cd00202">
    <property type="entry name" value="ZnF_GATA"/>
    <property type="match status" value="1"/>
</dbReference>
<dbReference type="PROSITE" id="PS00344">
    <property type="entry name" value="GATA_ZN_FINGER_1"/>
    <property type="match status" value="1"/>
</dbReference>
<keyword evidence="1" id="KW-0479">Metal-binding</keyword>
<comment type="caution">
    <text evidence="11">The sequence shown here is derived from an EMBL/GenBank/DDBJ whole genome shotgun (WGS) entry which is preliminary data.</text>
</comment>
<organism evidence="11 12">
    <name type="scientific">Hibiscus sabdariffa</name>
    <name type="common">roselle</name>
    <dbReference type="NCBI Taxonomy" id="183260"/>
    <lineage>
        <taxon>Eukaryota</taxon>
        <taxon>Viridiplantae</taxon>
        <taxon>Streptophyta</taxon>
        <taxon>Embryophyta</taxon>
        <taxon>Tracheophyta</taxon>
        <taxon>Spermatophyta</taxon>
        <taxon>Magnoliopsida</taxon>
        <taxon>eudicotyledons</taxon>
        <taxon>Gunneridae</taxon>
        <taxon>Pentapetalae</taxon>
        <taxon>rosids</taxon>
        <taxon>malvids</taxon>
        <taxon>Malvales</taxon>
        <taxon>Malvaceae</taxon>
        <taxon>Malvoideae</taxon>
        <taxon>Hibiscus</taxon>
    </lineage>
</organism>
<evidence type="ECO:0000256" key="1">
    <source>
        <dbReference type="ARBA" id="ARBA00022723"/>
    </source>
</evidence>
<dbReference type="Gene3D" id="3.30.50.10">
    <property type="entry name" value="Erythroid Transcription Factor GATA-1, subunit A"/>
    <property type="match status" value="1"/>
</dbReference>
<keyword evidence="6" id="KW-0804">Transcription</keyword>
<evidence type="ECO:0000259" key="10">
    <source>
        <dbReference type="PROSITE" id="PS50114"/>
    </source>
</evidence>
<dbReference type="EMBL" id="JBBPBN010000006">
    <property type="protein sequence ID" value="KAK9035599.1"/>
    <property type="molecule type" value="Genomic_DNA"/>
</dbReference>
<dbReference type="SMART" id="SM00401">
    <property type="entry name" value="ZnF_GATA"/>
    <property type="match status" value="1"/>
</dbReference>
<gene>
    <name evidence="11" type="ORF">V6N11_077635</name>
</gene>
<dbReference type="PANTHER" id="PTHR47172:SF6">
    <property type="entry name" value="GATA-TYPE DOMAIN-CONTAINING PROTEIN"/>
    <property type="match status" value="1"/>
</dbReference>
<reference evidence="11 12" key="1">
    <citation type="journal article" date="2024" name="G3 (Bethesda)">
        <title>Genome assembly of Hibiscus sabdariffa L. provides insights into metabolisms of medicinal natural products.</title>
        <authorList>
            <person name="Kim T."/>
        </authorList>
    </citation>
    <scope>NUCLEOTIDE SEQUENCE [LARGE SCALE GENOMIC DNA]</scope>
    <source>
        <strain evidence="11">TK-2024</strain>
        <tissue evidence="11">Old leaves</tissue>
    </source>
</reference>
<evidence type="ECO:0000256" key="3">
    <source>
        <dbReference type="ARBA" id="ARBA00022833"/>
    </source>
</evidence>
<feature type="domain" description="GATA-type" evidence="10">
    <location>
        <begin position="10"/>
        <end position="46"/>
    </location>
</feature>
<keyword evidence="2 9" id="KW-0863">Zinc-finger</keyword>
<keyword evidence="5" id="KW-0238">DNA-binding</keyword>
<evidence type="ECO:0000313" key="11">
    <source>
        <dbReference type="EMBL" id="KAK9035599.1"/>
    </source>
</evidence>
<dbReference type="SUPFAM" id="SSF57716">
    <property type="entry name" value="Glucocorticoid receptor-like (DNA-binding domain)"/>
    <property type="match status" value="1"/>
</dbReference>
<keyword evidence="4" id="KW-0805">Transcription regulation</keyword>
<comment type="function">
    <text evidence="8">Transcriptional regulator that specifically binds 5'-GATA-3' or 5'-GAT-3' motifs within gene promoters.</text>
</comment>
<proteinExistence type="inferred from homology"/>
<evidence type="ECO:0000256" key="2">
    <source>
        <dbReference type="ARBA" id="ARBA00022771"/>
    </source>
</evidence>
<comment type="similarity">
    <text evidence="7">Belongs to the type IV zinc-finger family. Class B subfamily.</text>
</comment>
<dbReference type="Pfam" id="PF00320">
    <property type="entry name" value="GATA"/>
    <property type="match status" value="1"/>
</dbReference>
<evidence type="ECO:0000256" key="7">
    <source>
        <dbReference type="ARBA" id="ARBA00024019"/>
    </source>
</evidence>
<dbReference type="PANTHER" id="PTHR47172">
    <property type="entry name" value="OS01G0976800 PROTEIN"/>
    <property type="match status" value="1"/>
</dbReference>
<sequence>MHGIQQSEYKEINRRCVDCNTTTTPLWRGGPAGPRSLCNACGIRYRKKNRGLLGLNRDSRTQKSTSKRGIDGIRSGIKTFARETGMHRMAGKRQVLKSKLREEEQAAFLLMALSNSYVCA</sequence>
<keyword evidence="12" id="KW-1185">Reference proteome</keyword>
<dbReference type="Proteomes" id="UP001396334">
    <property type="component" value="Unassembled WGS sequence"/>
</dbReference>
<keyword evidence="3" id="KW-0862">Zinc</keyword>
<evidence type="ECO:0000256" key="9">
    <source>
        <dbReference type="PROSITE-ProRule" id="PRU00094"/>
    </source>
</evidence>
<dbReference type="PROSITE" id="PS50114">
    <property type="entry name" value="GATA_ZN_FINGER_2"/>
    <property type="match status" value="1"/>
</dbReference>
<evidence type="ECO:0000256" key="5">
    <source>
        <dbReference type="ARBA" id="ARBA00023125"/>
    </source>
</evidence>
<name>A0ABR2TEE2_9ROSI</name>
<accession>A0ABR2TEE2</accession>
<evidence type="ECO:0000256" key="4">
    <source>
        <dbReference type="ARBA" id="ARBA00023015"/>
    </source>
</evidence>